<proteinExistence type="predicted"/>
<gene>
    <name evidence="2" type="ORF">H1P_1540012</name>
</gene>
<dbReference type="InterPro" id="IPR045540">
    <property type="entry name" value="YegS/DAGK_C"/>
</dbReference>
<dbReference type="NCBIfam" id="TIGR00147">
    <property type="entry name" value="YegS/Rv2252/BmrU family lipid kinase"/>
    <property type="match status" value="1"/>
</dbReference>
<dbReference type="Gene3D" id="3.40.50.10330">
    <property type="entry name" value="Probable inorganic polyphosphate/atp-NAD kinase, domain 1"/>
    <property type="match status" value="1"/>
</dbReference>
<dbReference type="Gene3D" id="2.60.200.40">
    <property type="match status" value="1"/>
</dbReference>
<protein>
    <submittedName>
        <fullName evidence="2">Diacylglycerol kinase catalytic region</fullName>
    </submittedName>
</protein>
<evidence type="ECO:0000313" key="2">
    <source>
        <dbReference type="EMBL" id="VEP12576.1"/>
    </source>
</evidence>
<keyword evidence="2" id="KW-0808">Transferase</keyword>
<dbReference type="AlphaFoldDB" id="A0A563VM96"/>
<dbReference type="PANTHER" id="PTHR30492:SF0">
    <property type="entry name" value="METHYLGLYOXAL SYNTHASE"/>
    <property type="match status" value="1"/>
</dbReference>
<dbReference type="GO" id="GO:0008929">
    <property type="term" value="F:methylglyoxal synthase activity"/>
    <property type="evidence" value="ECO:0007669"/>
    <property type="project" value="InterPro"/>
</dbReference>
<dbReference type="PROSITE" id="PS50146">
    <property type="entry name" value="DAGK"/>
    <property type="match status" value="1"/>
</dbReference>
<dbReference type="GO" id="GO:0016301">
    <property type="term" value="F:kinase activity"/>
    <property type="evidence" value="ECO:0007669"/>
    <property type="project" value="UniProtKB-KW"/>
</dbReference>
<dbReference type="Pfam" id="PF00781">
    <property type="entry name" value="DAGK_cat"/>
    <property type="match status" value="1"/>
</dbReference>
<dbReference type="GO" id="GO:0019242">
    <property type="term" value="P:methylglyoxal biosynthetic process"/>
    <property type="evidence" value="ECO:0007669"/>
    <property type="project" value="InterPro"/>
</dbReference>
<keyword evidence="3" id="KW-1185">Reference proteome</keyword>
<dbReference type="Pfam" id="PF19279">
    <property type="entry name" value="YegS_C"/>
    <property type="match status" value="1"/>
</dbReference>
<evidence type="ECO:0000259" key="1">
    <source>
        <dbReference type="PROSITE" id="PS50146"/>
    </source>
</evidence>
<dbReference type="PANTHER" id="PTHR30492">
    <property type="entry name" value="METHYLGLYOXAL SYNTHASE"/>
    <property type="match status" value="1"/>
</dbReference>
<reference evidence="2 3" key="1">
    <citation type="submission" date="2019-01" db="EMBL/GenBank/DDBJ databases">
        <authorList>
            <person name="Brito A."/>
        </authorList>
    </citation>
    <scope>NUCLEOTIDE SEQUENCE [LARGE SCALE GENOMIC DNA]</scope>
    <source>
        <strain evidence="2">1</strain>
    </source>
</reference>
<dbReference type="Proteomes" id="UP000320055">
    <property type="component" value="Unassembled WGS sequence"/>
</dbReference>
<dbReference type="SMART" id="SM00046">
    <property type="entry name" value="DAGKc"/>
    <property type="match status" value="1"/>
</dbReference>
<organism evidence="2 3">
    <name type="scientific">Hyella patelloides LEGE 07179</name>
    <dbReference type="NCBI Taxonomy" id="945734"/>
    <lineage>
        <taxon>Bacteria</taxon>
        <taxon>Bacillati</taxon>
        <taxon>Cyanobacteriota</taxon>
        <taxon>Cyanophyceae</taxon>
        <taxon>Pleurocapsales</taxon>
        <taxon>Hyellaceae</taxon>
        <taxon>Hyella</taxon>
    </lineage>
</organism>
<dbReference type="InterPro" id="IPR001206">
    <property type="entry name" value="Diacylglycerol_kinase_cat_dom"/>
</dbReference>
<dbReference type="SUPFAM" id="SSF111331">
    <property type="entry name" value="NAD kinase/diacylglycerol kinase-like"/>
    <property type="match status" value="1"/>
</dbReference>
<dbReference type="NCBIfam" id="NF002033">
    <property type="entry name" value="PRK00861.1"/>
    <property type="match status" value="1"/>
</dbReference>
<dbReference type="InterPro" id="IPR004363">
    <property type="entry name" value="Methylgl_synth"/>
</dbReference>
<accession>A0A563VM96</accession>
<dbReference type="GO" id="GO:0005829">
    <property type="term" value="C:cytosol"/>
    <property type="evidence" value="ECO:0007669"/>
    <property type="project" value="TreeGrafter"/>
</dbReference>
<dbReference type="EMBL" id="CAACVJ010000062">
    <property type="protein sequence ID" value="VEP12576.1"/>
    <property type="molecule type" value="Genomic_DNA"/>
</dbReference>
<dbReference type="InterPro" id="IPR005218">
    <property type="entry name" value="Diacylglycerol/lipid_kinase"/>
</dbReference>
<evidence type="ECO:0000313" key="3">
    <source>
        <dbReference type="Proteomes" id="UP000320055"/>
    </source>
</evidence>
<feature type="domain" description="DAGKc" evidence="1">
    <location>
        <begin position="1"/>
        <end position="129"/>
    </location>
</feature>
<dbReference type="InterPro" id="IPR016064">
    <property type="entry name" value="NAD/diacylglycerol_kinase_sf"/>
</dbReference>
<dbReference type="GO" id="GO:0008654">
    <property type="term" value="P:phospholipid biosynthetic process"/>
    <property type="evidence" value="ECO:0007669"/>
    <property type="project" value="InterPro"/>
</dbReference>
<dbReference type="OrthoDB" id="142078at2"/>
<keyword evidence="2" id="KW-0418">Kinase</keyword>
<name>A0A563VM96_9CYAN</name>
<sequence>MTRSACLIFNPVAGQGNSDQDLATIKNLLEPELELDIQFTTEEVSGGELARKAVKNNAEMIIASGGDGTVSAVAEALVGTEIPLGAIARGTANAFVNALDIPDSIEAACQVIIEGATKKVDAGMCNGKPMILLAGIGFEADTVEDADRETKNRLGTLAYVLSGLKQLREFEKFETTIETKERVITVEANAITIANAAPSTSVLAHGTAGVIYDDGLLDITIIAAESRTNAIAISYHLLQSASNDEAAERDDIGYLRTNWVKISTNPPQKVVLDGEIIGKTPIEVECIPQGLTVLAPVEPEIQAEEKIEHLSGIKIEPK</sequence>
<dbReference type="GO" id="GO:0005524">
    <property type="term" value="F:ATP binding"/>
    <property type="evidence" value="ECO:0007669"/>
    <property type="project" value="InterPro"/>
</dbReference>
<dbReference type="InterPro" id="IPR017438">
    <property type="entry name" value="ATP-NAD_kinase_N"/>
</dbReference>